<gene>
    <name evidence="1" type="ORF">KPL71_023823</name>
</gene>
<evidence type="ECO:0000313" key="2">
    <source>
        <dbReference type="Proteomes" id="UP000829398"/>
    </source>
</evidence>
<dbReference type="EMBL" id="CM039177">
    <property type="protein sequence ID" value="KAH9697972.1"/>
    <property type="molecule type" value="Genomic_DNA"/>
</dbReference>
<proteinExistence type="predicted"/>
<organism evidence="1 2">
    <name type="scientific">Citrus sinensis</name>
    <name type="common">Sweet orange</name>
    <name type="synonym">Citrus aurantium var. sinensis</name>
    <dbReference type="NCBI Taxonomy" id="2711"/>
    <lineage>
        <taxon>Eukaryota</taxon>
        <taxon>Viridiplantae</taxon>
        <taxon>Streptophyta</taxon>
        <taxon>Embryophyta</taxon>
        <taxon>Tracheophyta</taxon>
        <taxon>Spermatophyta</taxon>
        <taxon>Magnoliopsida</taxon>
        <taxon>eudicotyledons</taxon>
        <taxon>Gunneridae</taxon>
        <taxon>Pentapetalae</taxon>
        <taxon>rosids</taxon>
        <taxon>malvids</taxon>
        <taxon>Sapindales</taxon>
        <taxon>Rutaceae</taxon>
        <taxon>Aurantioideae</taxon>
        <taxon>Citrus</taxon>
    </lineage>
</organism>
<keyword evidence="2" id="KW-1185">Reference proteome</keyword>
<comment type="caution">
    <text evidence="1">The sequence shown here is derived from an EMBL/GenBank/DDBJ whole genome shotgun (WGS) entry which is preliminary data.</text>
</comment>
<protein>
    <submittedName>
        <fullName evidence="1">Uncharacterized protein</fullName>
    </submittedName>
</protein>
<evidence type="ECO:0000313" key="1">
    <source>
        <dbReference type="EMBL" id="KAH9697972.1"/>
    </source>
</evidence>
<name>A0ACB8ILN6_CITSI</name>
<reference evidence="2" key="1">
    <citation type="journal article" date="2023" name="Hortic. Res.">
        <title>A chromosome-level phased genome enabling allele-level studies in sweet orange: a case study on citrus Huanglongbing tolerance.</title>
        <authorList>
            <person name="Wu B."/>
            <person name="Yu Q."/>
            <person name="Deng Z."/>
            <person name="Duan Y."/>
            <person name="Luo F."/>
            <person name="Gmitter F. Jr."/>
        </authorList>
    </citation>
    <scope>NUCLEOTIDE SEQUENCE [LARGE SCALE GENOMIC DNA]</scope>
    <source>
        <strain evidence="2">cv. Valencia</strain>
    </source>
</reference>
<dbReference type="Proteomes" id="UP000829398">
    <property type="component" value="Chromosome 8"/>
</dbReference>
<accession>A0ACB8ILN6</accession>
<sequence>MMFGEIRDKLERQDTAIANLQIGQQPIAPNVRGNQGRAIMGEEDGGDIDDFDDQATIDMRERDNKRARRIDCDLGSIKLKISSFQGKNDPEAYLEWEKKVELVFECHNYSEEKKVKLAAVEFTDYAIIWELHQRLQSLTQGSRSVEDYHKEMEIIMIRANIEEEREATMARFLHGLNQDIANVVYLQHYVELEDMVHMAMKVERQLKKKGSTRTNLGSSSSWKSKWSKDEKVVSKPKIEPIKDHKEGGNQSKGKSDSQHSRNRDIKCFKCLGTCHIASQCPNKRAMILRDDGDVETESESDDDPMPPLEDANDGVEYSIDGKLMVARRALNMQVKEDAEVQRDNIFHTRCHIKDKVCSMIIDGGSCTNVAITSLVEKLNLKTLKHSRLYKLQWLNDYGEVKVNKQVLVSFSIGRYKDDVLCDVVPMHAGHILLGRPWQYDRRVTHDGYLNRYSFVINKRKITLVPLTPRQVYEDQMSIQKESDTKKENESTKEREIERKASGKIERNIVERKERQQVNLFAKESEVKRAFFSKQPIVVLLCKEACLHTNELNFSLPSAIVTLLQDYDDVFPNKVPNGLPPIRGIEHQIDFVPAYRSNPEETKELQRQVEELLAKGYARESMSPCAVPVLLVPKKDGTWRMCVDCRAINKITVKYRHPMPRLDDMLDELHGSCVFSKIDLKSGYHQIRIREGDEWKTAFKTKYRLYEWLMMPFGLSNAPITFMRLMNHVLRAFIGKFVVVYFDDSLIYSKGLDEHIEHLQSVLTVLRKEKLYANLKKCSFCTNQIVFLGYVVSAKGIEVDEEKVKAIKEWPMPKSVSEVRSFHGLASFYRRFVKDFSTLVAPLTEIVKKHVGFKWGSEQERAFNLIKEKLVSAPLLALSDFAKTFEIECDTSGIGIGAVLMQEGRPIAYVSEKLSGATLNYPTYDKEMYALVRALETWQHYLLPKEFVIHTDHESLKHLKGQGKLHKRHAKWVEFIEPFPYVIKYKQGKENVVADALSRRFSKMAHFIPCHKTDDTTNIANLFFKEIVRLHGVPRSIVSDRDAKFLSHFWKILWGKLDQEAIDQSIMLKVMQQQFEHMNMMFGEIRDKLERQDTAIANLQRGQQPIAPNVRGNQGRAVMGEEDGDDIDDFDDQATVDMRERDNEGQDV</sequence>